<reference evidence="1 2" key="1">
    <citation type="submission" date="2016-12" db="EMBL/GenBank/DDBJ databases">
        <title>The genomes of Aspergillus section Nigri reveals drivers in fungal speciation.</title>
        <authorList>
            <consortium name="DOE Joint Genome Institute"/>
            <person name="Vesth T.C."/>
            <person name="Nybo J."/>
            <person name="Theobald S."/>
            <person name="Brandl J."/>
            <person name="Frisvad J.C."/>
            <person name="Nielsen K.F."/>
            <person name="Lyhne E.K."/>
            <person name="Kogle M.E."/>
            <person name="Kuo A."/>
            <person name="Riley R."/>
            <person name="Clum A."/>
            <person name="Nolan M."/>
            <person name="Lipzen A."/>
            <person name="Salamov A."/>
            <person name="Henrissat B."/>
            <person name="Wiebenga A."/>
            <person name="De Vries R.P."/>
            <person name="Grigoriev I.V."/>
            <person name="Mortensen U.H."/>
            <person name="Andersen M.R."/>
            <person name="Baker S.E."/>
        </authorList>
    </citation>
    <scope>NUCLEOTIDE SEQUENCE [LARGE SCALE GENOMIC DNA]</scope>
    <source>
        <strain evidence="1 2">IBT 23096</strain>
    </source>
</reference>
<dbReference type="VEuPathDB" id="FungiDB:P170DRAFT_480001"/>
<proteinExistence type="predicted"/>
<dbReference type="STRING" id="1392250.A0A2I2FUD6"/>
<gene>
    <name evidence="1" type="ORF">P170DRAFT_480001</name>
</gene>
<dbReference type="EMBL" id="MSFO01000009">
    <property type="protein sequence ID" value="PLB44234.1"/>
    <property type="molecule type" value="Genomic_DNA"/>
</dbReference>
<dbReference type="OrthoDB" id="2103397at2759"/>
<dbReference type="Proteomes" id="UP000234275">
    <property type="component" value="Unassembled WGS sequence"/>
</dbReference>
<sequence length="306" mass="34483">MAPNLTWFDDLERNLKTLAAKLTPENRSTVFKIINAARTESGKQAQPEPSYPSLAVTSIKPKDVEKTFNLKWNKEKWVLRPQDRKPMTARLRDTLEDFALATKGSSETEAAVRSRIDVILYMTLADKKRKEHRAAGHRSSMEALTQYRSIEFQAETDIKLPWTYKGEKRLISGRADYTLWYGEPDSPESNLMVVEAKTEGADGLKQAITYMAMVHHARKKAGRADTIIWGIATNSWEWKFIRLNADSAIDYASYDLRNSDGEQNVIGMLHLIFDHAAGLSPSLSRGPSLARKRTLEEAAGLEVSPA</sequence>
<protein>
    <submittedName>
        <fullName evidence="1">Uncharacterized protein</fullName>
    </submittedName>
</protein>
<evidence type="ECO:0000313" key="1">
    <source>
        <dbReference type="EMBL" id="PLB44234.1"/>
    </source>
</evidence>
<accession>A0A2I2FUD6</accession>
<dbReference type="GeneID" id="36561445"/>
<dbReference type="RefSeq" id="XP_024699536.1">
    <property type="nucleotide sequence ID" value="XM_024853747.1"/>
</dbReference>
<name>A0A2I2FUD6_9EURO</name>
<comment type="caution">
    <text evidence="1">The sequence shown here is derived from an EMBL/GenBank/DDBJ whole genome shotgun (WGS) entry which is preliminary data.</text>
</comment>
<evidence type="ECO:0000313" key="2">
    <source>
        <dbReference type="Proteomes" id="UP000234275"/>
    </source>
</evidence>
<keyword evidence="2" id="KW-1185">Reference proteome</keyword>
<organism evidence="1 2">
    <name type="scientific">Aspergillus steynii IBT 23096</name>
    <dbReference type="NCBI Taxonomy" id="1392250"/>
    <lineage>
        <taxon>Eukaryota</taxon>
        <taxon>Fungi</taxon>
        <taxon>Dikarya</taxon>
        <taxon>Ascomycota</taxon>
        <taxon>Pezizomycotina</taxon>
        <taxon>Eurotiomycetes</taxon>
        <taxon>Eurotiomycetidae</taxon>
        <taxon>Eurotiales</taxon>
        <taxon>Aspergillaceae</taxon>
        <taxon>Aspergillus</taxon>
        <taxon>Aspergillus subgen. Circumdati</taxon>
    </lineage>
</organism>
<dbReference type="AlphaFoldDB" id="A0A2I2FUD6"/>